<sequence>MSVRVRAVDPRSARIVTAWDAVKPNTIRNCWLHTGIVDAAIAASLKQENERKRVFVNSHLDALIQKLSVDDPFPANAYIAYDADVEESVKDDEM</sequence>
<organism evidence="1">
    <name type="scientific">Albugo laibachii Nc14</name>
    <dbReference type="NCBI Taxonomy" id="890382"/>
    <lineage>
        <taxon>Eukaryota</taxon>
        <taxon>Sar</taxon>
        <taxon>Stramenopiles</taxon>
        <taxon>Oomycota</taxon>
        <taxon>Peronosporomycetes</taxon>
        <taxon>Albuginales</taxon>
        <taxon>Albuginaceae</taxon>
        <taxon>Albugo</taxon>
    </lineage>
</organism>
<dbReference type="HOGENOM" id="CLU_2390569_0_0_1"/>
<proteinExistence type="predicted"/>
<protein>
    <submittedName>
        <fullName evidence="1">AlNc14C55G4221 protein</fullName>
    </submittedName>
</protein>
<name>F0WC37_9STRA</name>
<gene>
    <name evidence="1" type="primary">AlNc14C55G4221</name>
    <name evidence="1" type="ORF">ALNC14_048930</name>
</gene>
<evidence type="ECO:0000313" key="1">
    <source>
        <dbReference type="EMBL" id="CCA18750.1"/>
    </source>
</evidence>
<accession>F0WC37</accession>
<reference evidence="1" key="2">
    <citation type="submission" date="2011-02" db="EMBL/GenBank/DDBJ databases">
        <authorList>
            <person name="MacLean D."/>
        </authorList>
    </citation>
    <scope>NUCLEOTIDE SEQUENCE</scope>
</reference>
<dbReference type="AlphaFoldDB" id="F0WC37"/>
<dbReference type="EMBL" id="FR824100">
    <property type="protein sequence ID" value="CCA18750.1"/>
    <property type="molecule type" value="Genomic_DNA"/>
</dbReference>
<reference evidence="1" key="1">
    <citation type="journal article" date="2011" name="PLoS Biol.">
        <title>Gene gain and loss during evolution of obligate parasitism in the white rust pathogen of Arabidopsis thaliana.</title>
        <authorList>
            <person name="Kemen E."/>
            <person name="Gardiner A."/>
            <person name="Schultz-Larsen T."/>
            <person name="Kemen A.C."/>
            <person name="Balmuth A.L."/>
            <person name="Robert-Seilaniantz A."/>
            <person name="Bailey K."/>
            <person name="Holub E."/>
            <person name="Studholme D.J."/>
            <person name="Maclean D."/>
            <person name="Jones J.D."/>
        </authorList>
    </citation>
    <scope>NUCLEOTIDE SEQUENCE</scope>
</reference>